<dbReference type="GO" id="GO:0004252">
    <property type="term" value="F:serine-type endopeptidase activity"/>
    <property type="evidence" value="ECO:0007669"/>
    <property type="project" value="UniProtKB-UniRule"/>
</dbReference>
<evidence type="ECO:0000256" key="7">
    <source>
        <dbReference type="RuleBase" id="RU003355"/>
    </source>
</evidence>
<dbReference type="Pfam" id="PF00082">
    <property type="entry name" value="Peptidase_S8"/>
    <property type="match status" value="1"/>
</dbReference>
<dbReference type="PROSITE" id="PS00138">
    <property type="entry name" value="SUBTILASE_SER"/>
    <property type="match status" value="1"/>
</dbReference>
<evidence type="ECO:0000256" key="4">
    <source>
        <dbReference type="ARBA" id="ARBA00022801"/>
    </source>
</evidence>
<dbReference type="InterPro" id="IPR001119">
    <property type="entry name" value="SLH_dom"/>
</dbReference>
<dbReference type="InterPro" id="IPR036852">
    <property type="entry name" value="Peptidase_S8/S53_dom_sf"/>
</dbReference>
<reference evidence="11" key="1">
    <citation type="submission" date="2016-11" db="EMBL/GenBank/DDBJ databases">
        <authorList>
            <person name="Varghese N."/>
            <person name="Submissions S."/>
        </authorList>
    </citation>
    <scope>NUCLEOTIDE SEQUENCE [LARGE SCALE GENOMIC DNA]</scope>
    <source>
        <strain evidence="11">DSM 11003</strain>
    </source>
</reference>
<feature type="active site" description="Charge relay system" evidence="6">
    <location>
        <position position="698"/>
    </location>
</feature>
<evidence type="ECO:0000259" key="9">
    <source>
        <dbReference type="PROSITE" id="PS51272"/>
    </source>
</evidence>
<evidence type="ECO:0000256" key="8">
    <source>
        <dbReference type="SAM" id="SignalP"/>
    </source>
</evidence>
<dbReference type="InterPro" id="IPR050131">
    <property type="entry name" value="Peptidase_S8_subtilisin-like"/>
</dbReference>
<evidence type="ECO:0000256" key="3">
    <source>
        <dbReference type="ARBA" id="ARBA00022737"/>
    </source>
</evidence>
<evidence type="ECO:0000256" key="2">
    <source>
        <dbReference type="ARBA" id="ARBA00022670"/>
    </source>
</evidence>
<dbReference type="PROSITE" id="PS00137">
    <property type="entry name" value="SUBTILASE_HIS"/>
    <property type="match status" value="1"/>
</dbReference>
<dbReference type="PANTHER" id="PTHR43806">
    <property type="entry name" value="PEPTIDASE S8"/>
    <property type="match status" value="1"/>
</dbReference>
<dbReference type="Pfam" id="PF00395">
    <property type="entry name" value="SLH"/>
    <property type="match status" value="3"/>
</dbReference>
<dbReference type="OrthoDB" id="9798386at2"/>
<evidence type="ECO:0000256" key="6">
    <source>
        <dbReference type="PROSITE-ProRule" id="PRU01240"/>
    </source>
</evidence>
<dbReference type="PANTHER" id="PTHR43806:SF11">
    <property type="entry name" value="CEREVISIN-RELATED"/>
    <property type="match status" value="1"/>
</dbReference>
<name>A0A1M5Q738_9FIRM</name>
<dbReference type="STRING" id="1123382.SAMN02745221_01662"/>
<dbReference type="PROSITE" id="PS51892">
    <property type="entry name" value="SUBTILASE"/>
    <property type="match status" value="1"/>
</dbReference>
<protein>
    <submittedName>
        <fullName evidence="10">S-layer homology domain-containing protein</fullName>
    </submittedName>
</protein>
<feature type="signal peptide" evidence="8">
    <location>
        <begin position="1"/>
        <end position="26"/>
    </location>
</feature>
<dbReference type="InterPro" id="IPR023828">
    <property type="entry name" value="Peptidase_S8_Ser-AS"/>
</dbReference>
<evidence type="ECO:0000256" key="5">
    <source>
        <dbReference type="ARBA" id="ARBA00022825"/>
    </source>
</evidence>
<feature type="active site" description="Charge relay system" evidence="6">
    <location>
        <position position="359"/>
    </location>
</feature>
<accession>A0A1M5Q738</accession>
<comment type="similarity">
    <text evidence="1 6 7">Belongs to the peptidase S8 family.</text>
</comment>
<dbReference type="InterPro" id="IPR000209">
    <property type="entry name" value="Peptidase_S8/S53_dom"/>
</dbReference>
<feature type="chain" id="PRO_5012341468" evidence="8">
    <location>
        <begin position="27"/>
        <end position="1051"/>
    </location>
</feature>
<keyword evidence="2 6" id="KW-0645">Protease</keyword>
<feature type="domain" description="SLH" evidence="9">
    <location>
        <begin position="22"/>
        <end position="85"/>
    </location>
</feature>
<evidence type="ECO:0000313" key="10">
    <source>
        <dbReference type="EMBL" id="SHH09303.1"/>
    </source>
</evidence>
<dbReference type="PROSITE" id="PS00136">
    <property type="entry name" value="SUBTILASE_ASP"/>
    <property type="match status" value="1"/>
</dbReference>
<evidence type="ECO:0000256" key="1">
    <source>
        <dbReference type="ARBA" id="ARBA00011073"/>
    </source>
</evidence>
<sequence>MRRRFILGIIICMGICLGLSPHAALAFSDLKGHWARMQVDHLQARGIVKGYPDGRFKPDNPITRAEFVTMLVNVMHKEEEAKKLARAASSFKDVPVGFWANGYIELARELGYAYGDGERFYPQRHITRQEAVVMLVNCLLRIGAEAEIPGEMSFADSAEVAEWAKRAVAWGVDYGLISGYPDGTFRPGRNLSRAEVAALMQEFLDITGQKHHFYGKLVDINLPLRQARFATSWGEEVFEIAEYVKVYRQGEKEPVTELVLPVEGYFDLNSAGKLAFFYLTEKESGEVIKVDLASIYGREARVDEDRVFVKLNEEEELPKEGGIANPAGSLDWTRRAMYADLLRKETGANGRGILIAVIDSGVDPGHPDLMQTEDGFVKLFDFIDLTDEGKVHLNYYGRAENGFITVDGRKVDVRGIENKDDYFIWGYLNAYSLPAAVRQELPGDKILVVAAAAKYAGYYDTLYIDTNGDGQINDEIGLKKYSEEYQVISLPAGSRPFNLVAAEVPGEKRYAVLGFDSLGHGTAVAGVAAASGAVKGIAPGAQIMAIKVMNSMGVAYLSQLEEALKRAADAGARIAVISMGQYSLSKEQKDYIRRIAGEMHYKYGMIICMAAGNQGPGLGTVAQTAAIGGVISVGAYVTPEMLAHDYGLAIEEPLIWYFSSAGPGSDGMATPLVVAPGSAYTTYPLWSGSPYKLVEGTSIAAPHVAGGAALLLQAMRDKLYRHDPVLVYHSLLAGTVELPGYQAAEQGFGAVNLYNSWRELKNKKERPQAYVMMQKDVRGEEGYGFYTREFIPGKLEIRLKSYVGETRSLAIGGLGTFMQPEQYSLKLAPYGERSFTMQYRIPDQPGLYSHFVVADDYETVGWDAFILQTVAVPYDLAAGEDKRLLVEGRLAAGGFKRYFIKVPEGMEELVLRLQVGEKGRARMHVVSPTGEHKVSNYAGVGEVATNSEVELSFASPEAGTWEVVVYSSLTLSYFGLRESSYTLEAELKGEVKEKEKRPYQYLVTAYRSPKAERAGTPLTLFFWHYNTKMPGDGMVLIDNRLYQITGGVVRK</sequence>
<dbReference type="AlphaFoldDB" id="A0A1M5Q738"/>
<dbReference type="Gene3D" id="3.40.50.200">
    <property type="entry name" value="Peptidase S8/S53 domain"/>
    <property type="match status" value="2"/>
</dbReference>
<organism evidence="10 11">
    <name type="scientific">Thermosyntropha lipolytica DSM 11003</name>
    <dbReference type="NCBI Taxonomy" id="1123382"/>
    <lineage>
        <taxon>Bacteria</taxon>
        <taxon>Bacillati</taxon>
        <taxon>Bacillota</taxon>
        <taxon>Clostridia</taxon>
        <taxon>Eubacteriales</taxon>
        <taxon>Syntrophomonadaceae</taxon>
        <taxon>Thermosyntropha</taxon>
    </lineage>
</organism>
<dbReference type="Proteomes" id="UP000242329">
    <property type="component" value="Unassembled WGS sequence"/>
</dbReference>
<evidence type="ECO:0000313" key="11">
    <source>
        <dbReference type="Proteomes" id="UP000242329"/>
    </source>
</evidence>
<dbReference type="EMBL" id="FQWY01000030">
    <property type="protein sequence ID" value="SHH09303.1"/>
    <property type="molecule type" value="Genomic_DNA"/>
</dbReference>
<feature type="domain" description="SLH" evidence="9">
    <location>
        <begin position="151"/>
        <end position="214"/>
    </location>
</feature>
<dbReference type="PRINTS" id="PR00723">
    <property type="entry name" value="SUBTILISIN"/>
</dbReference>
<dbReference type="InterPro" id="IPR023827">
    <property type="entry name" value="Peptidase_S8_Asp-AS"/>
</dbReference>
<dbReference type="SUPFAM" id="SSF52743">
    <property type="entry name" value="Subtilisin-like"/>
    <property type="match status" value="1"/>
</dbReference>
<dbReference type="PROSITE" id="PS51272">
    <property type="entry name" value="SLH"/>
    <property type="match status" value="3"/>
</dbReference>
<keyword evidence="5 6" id="KW-0720">Serine protease</keyword>
<dbReference type="InterPro" id="IPR015500">
    <property type="entry name" value="Peptidase_S8_subtilisin-rel"/>
</dbReference>
<keyword evidence="11" id="KW-1185">Reference proteome</keyword>
<gene>
    <name evidence="10" type="ORF">SAMN02745221_01662</name>
</gene>
<dbReference type="GO" id="GO:0006508">
    <property type="term" value="P:proteolysis"/>
    <property type="evidence" value="ECO:0007669"/>
    <property type="project" value="UniProtKB-KW"/>
</dbReference>
<proteinExistence type="inferred from homology"/>
<dbReference type="RefSeq" id="WP_073092724.1">
    <property type="nucleotide sequence ID" value="NZ_FQWY01000030.1"/>
</dbReference>
<keyword evidence="8" id="KW-0732">Signal</keyword>
<keyword evidence="4 6" id="KW-0378">Hydrolase</keyword>
<feature type="domain" description="SLH" evidence="9">
    <location>
        <begin position="87"/>
        <end position="149"/>
    </location>
</feature>
<feature type="active site" description="Charge relay system" evidence="6">
    <location>
        <position position="520"/>
    </location>
</feature>
<keyword evidence="3" id="KW-0677">Repeat</keyword>
<dbReference type="InterPro" id="IPR022398">
    <property type="entry name" value="Peptidase_S8_His-AS"/>
</dbReference>